<organism evidence="3 4">
    <name type="scientific">Actinomadura craniellae</name>
    <dbReference type="NCBI Taxonomy" id="2231787"/>
    <lineage>
        <taxon>Bacteria</taxon>
        <taxon>Bacillati</taxon>
        <taxon>Actinomycetota</taxon>
        <taxon>Actinomycetes</taxon>
        <taxon>Streptosporangiales</taxon>
        <taxon>Thermomonosporaceae</taxon>
        <taxon>Actinomadura</taxon>
    </lineage>
</organism>
<name>A0A365H9V9_9ACTN</name>
<dbReference type="GO" id="GO:0020037">
    <property type="term" value="F:heme binding"/>
    <property type="evidence" value="ECO:0007669"/>
    <property type="project" value="InterPro"/>
</dbReference>
<comment type="similarity">
    <text evidence="1 2">Belongs to the cytochrome P450 family.</text>
</comment>
<dbReference type="GO" id="GO:0004497">
    <property type="term" value="F:monooxygenase activity"/>
    <property type="evidence" value="ECO:0007669"/>
    <property type="project" value="UniProtKB-KW"/>
</dbReference>
<dbReference type="Pfam" id="PF00067">
    <property type="entry name" value="p450"/>
    <property type="match status" value="1"/>
</dbReference>
<dbReference type="Proteomes" id="UP000251891">
    <property type="component" value="Unassembled WGS sequence"/>
</dbReference>
<dbReference type="PROSITE" id="PS00086">
    <property type="entry name" value="CYTOCHROME_P450"/>
    <property type="match status" value="1"/>
</dbReference>
<dbReference type="RefSeq" id="WP_111864667.1">
    <property type="nucleotide sequence ID" value="NZ_QLYX01000003.1"/>
</dbReference>
<dbReference type="InterPro" id="IPR002397">
    <property type="entry name" value="Cyt_P450_B"/>
</dbReference>
<sequence>MTTTDDALTADFDPFDETTLRDPHGTYARLRAARPIARGARWGGFWALTGHAEVSAAGTAPHTFSSESGVVIPINPLAGRRLPMHFDPPEHTTYRRMLNPAFHPDRVTALDPAVRAVADRLLAPLLDRGAGEMVAEYASPLASHALAAFLGMPDGFGTRLEEQSVRFERAQDAGDAAAVEAANTELYGQAREVLAARRDEPAGVVGALLAGGLDDDEVLGAVRQIFIAGHIAVAAGLGSAIGHLAGDPALQDRLRAEPDLVPAAVEELLRLHTPNQGFARTATRDVEIAGCPVRAGEQVALVYTAANRDPAVFPDPDRFEFGRPARHLAFGHGVHKCVGMALARLELRTGLTALLDATTGFAPAGEPEPLRWPVHGPATLPIRLAAGR</sequence>
<dbReference type="PRINTS" id="PR00385">
    <property type="entry name" value="P450"/>
</dbReference>
<dbReference type="SUPFAM" id="SSF48264">
    <property type="entry name" value="Cytochrome P450"/>
    <property type="match status" value="1"/>
</dbReference>
<keyword evidence="2" id="KW-0479">Metal-binding</keyword>
<keyword evidence="2" id="KW-0349">Heme</keyword>
<dbReference type="AlphaFoldDB" id="A0A365H9V9"/>
<accession>A0A365H9V9</accession>
<evidence type="ECO:0000313" key="3">
    <source>
        <dbReference type="EMBL" id="RAY15877.1"/>
    </source>
</evidence>
<keyword evidence="4" id="KW-1185">Reference proteome</keyword>
<keyword evidence="2" id="KW-0560">Oxidoreductase</keyword>
<dbReference type="InterPro" id="IPR017972">
    <property type="entry name" value="Cyt_P450_CS"/>
</dbReference>
<dbReference type="InterPro" id="IPR001128">
    <property type="entry name" value="Cyt_P450"/>
</dbReference>
<dbReference type="Gene3D" id="1.10.630.10">
    <property type="entry name" value="Cytochrome P450"/>
    <property type="match status" value="1"/>
</dbReference>
<dbReference type="GO" id="GO:0005506">
    <property type="term" value="F:iron ion binding"/>
    <property type="evidence" value="ECO:0007669"/>
    <property type="project" value="InterPro"/>
</dbReference>
<evidence type="ECO:0000313" key="4">
    <source>
        <dbReference type="Proteomes" id="UP000251891"/>
    </source>
</evidence>
<dbReference type="InterPro" id="IPR036396">
    <property type="entry name" value="Cyt_P450_sf"/>
</dbReference>
<dbReference type="PANTHER" id="PTHR46696:SF6">
    <property type="entry name" value="P450, PUTATIVE (EUROFUNG)-RELATED"/>
    <property type="match status" value="1"/>
</dbReference>
<keyword evidence="2" id="KW-0503">Monooxygenase</keyword>
<dbReference type="GO" id="GO:0016705">
    <property type="term" value="F:oxidoreductase activity, acting on paired donors, with incorporation or reduction of molecular oxygen"/>
    <property type="evidence" value="ECO:0007669"/>
    <property type="project" value="InterPro"/>
</dbReference>
<dbReference type="PANTHER" id="PTHR46696">
    <property type="entry name" value="P450, PUTATIVE (EUROFUNG)-RELATED"/>
    <property type="match status" value="1"/>
</dbReference>
<keyword evidence="2" id="KW-0408">Iron</keyword>
<evidence type="ECO:0000256" key="2">
    <source>
        <dbReference type="RuleBase" id="RU000461"/>
    </source>
</evidence>
<dbReference type="EMBL" id="QLYX01000003">
    <property type="protein sequence ID" value="RAY15877.1"/>
    <property type="molecule type" value="Genomic_DNA"/>
</dbReference>
<dbReference type="OrthoDB" id="502624at2"/>
<reference evidence="3 4" key="1">
    <citation type="submission" date="2018-06" db="EMBL/GenBank/DDBJ databases">
        <title>Actinomadura craniellae sp. nov. isolated from marine sponge Craniella sp.</title>
        <authorList>
            <person name="Li L."/>
            <person name="Xu Q.H."/>
            <person name="Lin H.W."/>
            <person name="Lu Y.H."/>
        </authorList>
    </citation>
    <scope>NUCLEOTIDE SEQUENCE [LARGE SCALE GENOMIC DNA]</scope>
    <source>
        <strain evidence="3 4">LHW63021</strain>
    </source>
</reference>
<gene>
    <name evidence="3" type="ORF">DPM19_08960</name>
</gene>
<evidence type="ECO:0000256" key="1">
    <source>
        <dbReference type="ARBA" id="ARBA00010617"/>
    </source>
</evidence>
<comment type="caution">
    <text evidence="3">The sequence shown here is derived from an EMBL/GenBank/DDBJ whole genome shotgun (WGS) entry which is preliminary data.</text>
</comment>
<protein>
    <submittedName>
        <fullName evidence="3">Cytochrome P450</fullName>
    </submittedName>
</protein>
<dbReference type="PRINTS" id="PR00359">
    <property type="entry name" value="BP450"/>
</dbReference>
<proteinExistence type="inferred from homology"/>